<dbReference type="Gene3D" id="3.30.1370.110">
    <property type="match status" value="1"/>
</dbReference>
<reference evidence="2" key="2">
    <citation type="journal article" date="2021" name="PeerJ">
        <title>Extensive microbial diversity within the chicken gut microbiome revealed by metagenomics and culture.</title>
        <authorList>
            <person name="Gilroy R."/>
            <person name="Ravi A."/>
            <person name="Getino M."/>
            <person name="Pursley I."/>
            <person name="Horton D.L."/>
            <person name="Alikhan N.F."/>
            <person name="Baker D."/>
            <person name="Gharbi K."/>
            <person name="Hall N."/>
            <person name="Watson M."/>
            <person name="Adriaenssens E.M."/>
            <person name="Foster-Nyarko E."/>
            <person name="Jarju S."/>
            <person name="Secka A."/>
            <person name="Antonio M."/>
            <person name="Oren A."/>
            <person name="Chaudhuri R.R."/>
            <person name="La Ragione R."/>
            <person name="Hildebrand F."/>
            <person name="Pallen M.J."/>
        </authorList>
    </citation>
    <scope>NUCLEOTIDE SEQUENCE</scope>
    <source>
        <strain evidence="2">B2-22910</strain>
    </source>
</reference>
<reference evidence="2" key="1">
    <citation type="submission" date="2020-10" db="EMBL/GenBank/DDBJ databases">
        <authorList>
            <person name="Gilroy R."/>
        </authorList>
    </citation>
    <scope>NUCLEOTIDE SEQUENCE</scope>
    <source>
        <strain evidence="2">B2-22910</strain>
    </source>
</reference>
<dbReference type="InterPro" id="IPR036063">
    <property type="entry name" value="Smr_dom_sf"/>
</dbReference>
<dbReference type="EMBL" id="JADIMB010000134">
    <property type="protein sequence ID" value="MBO8471918.1"/>
    <property type="molecule type" value="Genomic_DNA"/>
</dbReference>
<organism evidence="2 3">
    <name type="scientific">Candidatus Cryptobacteroides faecavium</name>
    <dbReference type="NCBI Taxonomy" id="2840762"/>
    <lineage>
        <taxon>Bacteria</taxon>
        <taxon>Pseudomonadati</taxon>
        <taxon>Bacteroidota</taxon>
        <taxon>Bacteroidia</taxon>
        <taxon>Bacteroidales</taxon>
        <taxon>Candidatus Cryptobacteroides</taxon>
    </lineage>
</organism>
<dbReference type="Proteomes" id="UP000823603">
    <property type="component" value="Unassembled WGS sequence"/>
</dbReference>
<gene>
    <name evidence="2" type="ORF">IAB82_09025</name>
</gene>
<proteinExistence type="predicted"/>
<protein>
    <recommendedName>
        <fullName evidence="4">Smr domain-containing protein</fullName>
    </recommendedName>
</protein>
<evidence type="ECO:0008006" key="4">
    <source>
        <dbReference type="Google" id="ProtNLM"/>
    </source>
</evidence>
<name>A0A9D9NG39_9BACT</name>
<comment type="caution">
    <text evidence="2">The sequence shown here is derived from an EMBL/GenBank/DDBJ whole genome shotgun (WGS) entry which is preliminary data.</text>
</comment>
<dbReference type="AlphaFoldDB" id="A0A9D9NG39"/>
<accession>A0A9D9NG39</accession>
<sequence length="204" mass="22442">MRQIHDLKDLGSVIKEARPASGAREQDSAAGPGPCRYGTLRPGQHVVMVDSDLEGTVLSLGKKVRVETEDGLVIEAGYSEVAPADLQEERQMVSGVMKPGRREKMAGATPLRPRYTNTLTIDLHIGALPGGYAVPENSRLDYQMQYFRRVLRENLRHCGMKITVIHGVGDGILRDAVRKELDEIFALHCSYRPGPPGVTVVTLR</sequence>
<evidence type="ECO:0000313" key="3">
    <source>
        <dbReference type="Proteomes" id="UP000823603"/>
    </source>
</evidence>
<evidence type="ECO:0000256" key="1">
    <source>
        <dbReference type="SAM" id="MobiDB-lite"/>
    </source>
</evidence>
<evidence type="ECO:0000313" key="2">
    <source>
        <dbReference type="EMBL" id="MBO8471918.1"/>
    </source>
</evidence>
<feature type="region of interest" description="Disordered" evidence="1">
    <location>
        <begin position="1"/>
        <end position="37"/>
    </location>
</feature>